<dbReference type="Gene3D" id="3.10.580.10">
    <property type="entry name" value="CBS-domain"/>
    <property type="match status" value="1"/>
</dbReference>
<dbReference type="GO" id="GO:0015095">
    <property type="term" value="F:magnesium ion transmembrane transporter activity"/>
    <property type="evidence" value="ECO:0007669"/>
    <property type="project" value="UniProtKB-UniRule"/>
</dbReference>
<reference evidence="11 12" key="1">
    <citation type="submission" date="2020-08" db="EMBL/GenBank/DDBJ databases">
        <title>Bridging the membrane lipid divide: bacteria of the FCB group superphylum have the potential to synthesize archaeal ether lipids.</title>
        <authorList>
            <person name="Villanueva L."/>
            <person name="Von Meijenfeldt F.A.B."/>
            <person name="Westbye A.B."/>
            <person name="Yadav S."/>
            <person name="Hopmans E.C."/>
            <person name="Dutilh B.E."/>
            <person name="Sinninghe Damste J.S."/>
        </authorList>
    </citation>
    <scope>NUCLEOTIDE SEQUENCE [LARGE SCALE GENOMIC DNA]</scope>
    <source>
        <strain evidence="11">NIOZ-UU17</strain>
    </source>
</reference>
<keyword evidence="6 9" id="KW-1133">Transmembrane helix</keyword>
<dbReference type="PANTHER" id="PTHR43773">
    <property type="entry name" value="MAGNESIUM TRANSPORTER MGTE"/>
    <property type="match status" value="1"/>
</dbReference>
<dbReference type="AlphaFoldDB" id="A0A8J6P0P2"/>
<gene>
    <name evidence="11" type="primary">mgtE</name>
    <name evidence="11" type="ORF">H8D96_14445</name>
</gene>
<dbReference type="Pfam" id="PF00571">
    <property type="entry name" value="CBS"/>
    <property type="match status" value="2"/>
</dbReference>
<feature type="transmembrane region" description="Helical" evidence="9">
    <location>
        <begin position="313"/>
        <end position="331"/>
    </location>
</feature>
<dbReference type="PANTHER" id="PTHR43773:SF1">
    <property type="entry name" value="MAGNESIUM TRANSPORTER MGTE"/>
    <property type="match status" value="1"/>
</dbReference>
<keyword evidence="7 9" id="KW-0472">Membrane</keyword>
<keyword evidence="8" id="KW-0129">CBS domain</keyword>
<feature type="domain" description="CBS" evidence="10">
    <location>
        <begin position="204"/>
        <end position="260"/>
    </location>
</feature>
<dbReference type="NCBIfam" id="TIGR00400">
    <property type="entry name" value="mgtE"/>
    <property type="match status" value="1"/>
</dbReference>
<dbReference type="InterPro" id="IPR038076">
    <property type="entry name" value="MgtE_N_sf"/>
</dbReference>
<comment type="subunit">
    <text evidence="9">Homodimer.</text>
</comment>
<comment type="similarity">
    <text evidence="2 9">Belongs to the SLC41A transporter family.</text>
</comment>
<feature type="transmembrane region" description="Helical" evidence="9">
    <location>
        <begin position="424"/>
        <end position="444"/>
    </location>
</feature>
<evidence type="ECO:0000256" key="2">
    <source>
        <dbReference type="ARBA" id="ARBA00009749"/>
    </source>
</evidence>
<dbReference type="SUPFAM" id="SSF158791">
    <property type="entry name" value="MgtE N-terminal domain-like"/>
    <property type="match status" value="1"/>
</dbReference>
<keyword evidence="5 9" id="KW-0460">Magnesium</keyword>
<dbReference type="CDD" id="cd04606">
    <property type="entry name" value="CBS_pair_Mg_transporter"/>
    <property type="match status" value="1"/>
</dbReference>
<comment type="subcellular location">
    <subcellularLocation>
        <location evidence="9">Cell membrane</location>
        <topology evidence="9">Multi-pass membrane protein</topology>
    </subcellularLocation>
    <subcellularLocation>
        <location evidence="1">Membrane</location>
        <topology evidence="1">Multi-pass membrane protein</topology>
    </subcellularLocation>
</comment>
<dbReference type="SUPFAM" id="SSF161093">
    <property type="entry name" value="MgtE membrane domain-like"/>
    <property type="match status" value="1"/>
</dbReference>
<keyword evidence="9" id="KW-1003">Cell membrane</keyword>
<evidence type="ECO:0000256" key="5">
    <source>
        <dbReference type="ARBA" id="ARBA00022842"/>
    </source>
</evidence>
<proteinExistence type="inferred from homology"/>
<dbReference type="SMART" id="SM00116">
    <property type="entry name" value="CBS"/>
    <property type="match status" value="2"/>
</dbReference>
<dbReference type="Pfam" id="PF01769">
    <property type="entry name" value="MgtE"/>
    <property type="match status" value="1"/>
</dbReference>
<keyword evidence="9" id="KW-0479">Metal-binding</keyword>
<evidence type="ECO:0000256" key="1">
    <source>
        <dbReference type="ARBA" id="ARBA00004141"/>
    </source>
</evidence>
<dbReference type="InterPro" id="IPR046342">
    <property type="entry name" value="CBS_dom_sf"/>
</dbReference>
<evidence type="ECO:0000259" key="10">
    <source>
        <dbReference type="PROSITE" id="PS51371"/>
    </source>
</evidence>
<feature type="transmembrane region" description="Helical" evidence="9">
    <location>
        <begin position="387"/>
        <end position="417"/>
    </location>
</feature>
<keyword evidence="3 9" id="KW-0813">Transport</keyword>
<feature type="transmembrane region" description="Helical" evidence="9">
    <location>
        <begin position="361"/>
        <end position="381"/>
    </location>
</feature>
<evidence type="ECO:0000313" key="12">
    <source>
        <dbReference type="Proteomes" id="UP000605201"/>
    </source>
</evidence>
<name>A0A8J6P0P2_9BACT</name>
<accession>A0A8J6P0P2</accession>
<dbReference type="InterPro" id="IPR036739">
    <property type="entry name" value="SLC41_membr_dom_sf"/>
</dbReference>
<evidence type="ECO:0000256" key="7">
    <source>
        <dbReference type="ARBA" id="ARBA00023136"/>
    </source>
</evidence>
<feature type="domain" description="CBS" evidence="10">
    <location>
        <begin position="140"/>
        <end position="202"/>
    </location>
</feature>
<dbReference type="InterPro" id="IPR000644">
    <property type="entry name" value="CBS_dom"/>
</dbReference>
<evidence type="ECO:0000256" key="9">
    <source>
        <dbReference type="RuleBase" id="RU362011"/>
    </source>
</evidence>
<evidence type="ECO:0000256" key="8">
    <source>
        <dbReference type="PROSITE-ProRule" id="PRU00703"/>
    </source>
</evidence>
<dbReference type="InterPro" id="IPR006668">
    <property type="entry name" value="Mg_transptr_MgtE_intracell_dom"/>
</dbReference>
<dbReference type="GO" id="GO:0046872">
    <property type="term" value="F:metal ion binding"/>
    <property type="evidence" value="ECO:0007669"/>
    <property type="project" value="UniProtKB-KW"/>
</dbReference>
<dbReference type="InterPro" id="IPR006669">
    <property type="entry name" value="MgtE_transporter"/>
</dbReference>
<protein>
    <recommendedName>
        <fullName evidence="9">Magnesium transporter MgtE</fullName>
    </recommendedName>
</protein>
<comment type="function">
    <text evidence="9">Acts as a magnesium transporter.</text>
</comment>
<evidence type="ECO:0000256" key="6">
    <source>
        <dbReference type="ARBA" id="ARBA00022989"/>
    </source>
</evidence>
<dbReference type="EMBL" id="JACNIG010000270">
    <property type="protein sequence ID" value="MBC8433105.1"/>
    <property type="molecule type" value="Genomic_DNA"/>
</dbReference>
<dbReference type="SMART" id="SM00924">
    <property type="entry name" value="MgtE_N"/>
    <property type="match status" value="1"/>
</dbReference>
<dbReference type="InterPro" id="IPR006667">
    <property type="entry name" value="SLC41_membr_dom"/>
</dbReference>
<dbReference type="Gene3D" id="1.25.60.10">
    <property type="entry name" value="MgtE N-terminal domain-like"/>
    <property type="match status" value="1"/>
</dbReference>
<dbReference type="Proteomes" id="UP000605201">
    <property type="component" value="Unassembled WGS sequence"/>
</dbReference>
<organism evidence="11 12">
    <name type="scientific">Candidatus Desulfatibia vada</name>
    <dbReference type="NCBI Taxonomy" id="2841696"/>
    <lineage>
        <taxon>Bacteria</taxon>
        <taxon>Pseudomonadati</taxon>
        <taxon>Thermodesulfobacteriota</taxon>
        <taxon>Desulfobacteria</taxon>
        <taxon>Desulfobacterales</taxon>
        <taxon>Desulfobacterales incertae sedis</taxon>
        <taxon>Candidatus Desulfatibia</taxon>
    </lineage>
</organism>
<evidence type="ECO:0000313" key="11">
    <source>
        <dbReference type="EMBL" id="MBC8433105.1"/>
    </source>
</evidence>
<dbReference type="Gene3D" id="1.10.357.20">
    <property type="entry name" value="SLC41 divalent cation transporters, integral membrane domain"/>
    <property type="match status" value="1"/>
</dbReference>
<keyword evidence="4 9" id="KW-0812">Transmembrane</keyword>
<evidence type="ECO:0000256" key="3">
    <source>
        <dbReference type="ARBA" id="ARBA00022448"/>
    </source>
</evidence>
<comment type="caution">
    <text evidence="11">The sequence shown here is derived from an EMBL/GenBank/DDBJ whole genome shotgun (WGS) entry which is preliminary data.</text>
</comment>
<dbReference type="Pfam" id="PF03448">
    <property type="entry name" value="MgtE_N"/>
    <property type="match status" value="1"/>
</dbReference>
<dbReference type="PROSITE" id="PS51371">
    <property type="entry name" value="CBS"/>
    <property type="match status" value="2"/>
</dbReference>
<dbReference type="SUPFAM" id="SSF54631">
    <property type="entry name" value="CBS-domain pair"/>
    <property type="match status" value="1"/>
</dbReference>
<feature type="transmembrane region" description="Helical" evidence="9">
    <location>
        <begin position="287"/>
        <end position="307"/>
    </location>
</feature>
<dbReference type="GO" id="GO:0005886">
    <property type="term" value="C:plasma membrane"/>
    <property type="evidence" value="ECO:0007669"/>
    <property type="project" value="UniProtKB-SubCell"/>
</dbReference>
<sequence length="453" mass="50384">MFVDRTRLLIDNTKKLLRRGATGHLNRIISKTHPADLAGVFHVLSLSEQKTFFDLFDSVEKKAMLFSELKHAIVLSLIEAEPDEKVAEVLEQMSGDDVADLLGKISDARAKILLDLMTKKSSEAVEGLLGYDPKTAGGIMITDFIALKKETTAKEAVEALQKEYVDIEMPFYLYVVDDFGHLIGVISLRQLVVVHPDKKLKSIMDTDVVNVQTDTDQEEVARIVAHYNILAVPVVDENKILVGIVTVDDVIDIIHEEATEDILKMAGGGDVEYIEAQPIFKRIRRRLPWLLASWIGGIIACYVVAHFEQSLNKLVYLATFMPIIMGMGGNVGTQTSASIMRGLATGRIDISQTWRIILKELTIGFCLGFFYGVMLSLFAQFKYGFELWGLGLVVGFAMICSMTLAATLASSIPLVFYRFRIDPAVATGPFVTTFTDILSVFFYFKIATLLLHL</sequence>
<evidence type="ECO:0000256" key="4">
    <source>
        <dbReference type="ARBA" id="ARBA00022692"/>
    </source>
</evidence>